<dbReference type="AlphaFoldDB" id="A0AAE0JZD0"/>
<feature type="compositionally biased region" description="Basic and acidic residues" evidence="1">
    <location>
        <begin position="292"/>
        <end position="303"/>
    </location>
</feature>
<evidence type="ECO:0000256" key="1">
    <source>
        <dbReference type="SAM" id="MobiDB-lite"/>
    </source>
</evidence>
<protein>
    <submittedName>
        <fullName evidence="2">Uncharacterized protein</fullName>
    </submittedName>
</protein>
<sequence>MVAARSSAKCPGLIVRPMSRTFAGDVTILYKHALVVLMSSNTSVHATGNGGDSALDSGTRLCCRNTHCDAVKWRLALAATATERGQGASAEADQELPWDRGSVASSPRLNTILDSRDRGREAIPSASNSIPIEHLDSVISNDTALMPAKKPVDRLLRARQTIRFHATGHPNATAISQADLEFARQSVPTFEPEDTEPADEPAHPINWAQTRNSIDAFLGSFRNVSLSDLSIGLEDSLVPSFLRTPTPQFNSKAEAARQFKEFGRPPSPGTTPPPQTPVEYPSPEIVRNTLGNRDRDRSTHKMTGDAPPGPNTPLTNAMAADLIAAALSGTPRWPQASDVGYFDPSAKDKDSSGAGIIADGKVTKYTNVFPFCDLLVHLESTNGADAVRRV</sequence>
<accession>A0AAE0JZD0</accession>
<gene>
    <name evidence="2" type="ORF">B0H63DRAFT_565916</name>
</gene>
<evidence type="ECO:0000313" key="2">
    <source>
        <dbReference type="EMBL" id="KAK3366466.1"/>
    </source>
</evidence>
<reference evidence="2" key="2">
    <citation type="submission" date="2023-06" db="EMBL/GenBank/DDBJ databases">
        <authorList>
            <consortium name="Lawrence Berkeley National Laboratory"/>
            <person name="Haridas S."/>
            <person name="Hensen N."/>
            <person name="Bonometti L."/>
            <person name="Westerberg I."/>
            <person name="Brannstrom I.O."/>
            <person name="Guillou S."/>
            <person name="Cros-Aarteil S."/>
            <person name="Calhoun S."/>
            <person name="Kuo A."/>
            <person name="Mondo S."/>
            <person name="Pangilinan J."/>
            <person name="Riley R."/>
            <person name="LaButti K."/>
            <person name="Andreopoulos B."/>
            <person name="Lipzen A."/>
            <person name="Chen C."/>
            <person name="Yanf M."/>
            <person name="Daum C."/>
            <person name="Ng V."/>
            <person name="Clum A."/>
            <person name="Steindorff A."/>
            <person name="Ohm R."/>
            <person name="Martin F."/>
            <person name="Silar P."/>
            <person name="Natvig D."/>
            <person name="Lalanne C."/>
            <person name="Gautier V."/>
            <person name="Ament-velasquez S.L."/>
            <person name="Kruys A."/>
            <person name="Hutchinson M.I."/>
            <person name="Powell A.J."/>
            <person name="Barry K."/>
            <person name="Miller A.N."/>
            <person name="Grigoriev I.V."/>
            <person name="Debuchy R."/>
            <person name="Gladieux P."/>
            <person name="Thoren M.H."/>
            <person name="Johannesson H."/>
        </authorList>
    </citation>
    <scope>NUCLEOTIDE SEQUENCE</scope>
    <source>
        <strain evidence="2">CBS 232.78</strain>
    </source>
</reference>
<organism evidence="2 3">
    <name type="scientific">Podospora didyma</name>
    <dbReference type="NCBI Taxonomy" id="330526"/>
    <lineage>
        <taxon>Eukaryota</taxon>
        <taxon>Fungi</taxon>
        <taxon>Dikarya</taxon>
        <taxon>Ascomycota</taxon>
        <taxon>Pezizomycotina</taxon>
        <taxon>Sordariomycetes</taxon>
        <taxon>Sordariomycetidae</taxon>
        <taxon>Sordariales</taxon>
        <taxon>Podosporaceae</taxon>
        <taxon>Podospora</taxon>
    </lineage>
</organism>
<dbReference type="EMBL" id="JAULSW010000012">
    <property type="protein sequence ID" value="KAK3366466.1"/>
    <property type="molecule type" value="Genomic_DNA"/>
</dbReference>
<dbReference type="Proteomes" id="UP001285441">
    <property type="component" value="Unassembled WGS sequence"/>
</dbReference>
<reference evidence="2" key="1">
    <citation type="journal article" date="2023" name="Mol. Phylogenet. Evol.">
        <title>Genome-scale phylogeny and comparative genomics of the fungal order Sordariales.</title>
        <authorList>
            <person name="Hensen N."/>
            <person name="Bonometti L."/>
            <person name="Westerberg I."/>
            <person name="Brannstrom I.O."/>
            <person name="Guillou S."/>
            <person name="Cros-Aarteil S."/>
            <person name="Calhoun S."/>
            <person name="Haridas S."/>
            <person name="Kuo A."/>
            <person name="Mondo S."/>
            <person name="Pangilinan J."/>
            <person name="Riley R."/>
            <person name="LaButti K."/>
            <person name="Andreopoulos B."/>
            <person name="Lipzen A."/>
            <person name="Chen C."/>
            <person name="Yan M."/>
            <person name="Daum C."/>
            <person name="Ng V."/>
            <person name="Clum A."/>
            <person name="Steindorff A."/>
            <person name="Ohm R.A."/>
            <person name="Martin F."/>
            <person name="Silar P."/>
            <person name="Natvig D.O."/>
            <person name="Lalanne C."/>
            <person name="Gautier V."/>
            <person name="Ament-Velasquez S.L."/>
            <person name="Kruys A."/>
            <person name="Hutchinson M.I."/>
            <person name="Powell A.J."/>
            <person name="Barry K."/>
            <person name="Miller A.N."/>
            <person name="Grigoriev I.V."/>
            <person name="Debuchy R."/>
            <person name="Gladieux P."/>
            <person name="Hiltunen Thoren M."/>
            <person name="Johannesson H."/>
        </authorList>
    </citation>
    <scope>NUCLEOTIDE SEQUENCE</scope>
    <source>
        <strain evidence="2">CBS 232.78</strain>
    </source>
</reference>
<keyword evidence="3" id="KW-1185">Reference proteome</keyword>
<feature type="compositionally biased region" description="Pro residues" evidence="1">
    <location>
        <begin position="265"/>
        <end position="276"/>
    </location>
</feature>
<comment type="caution">
    <text evidence="2">The sequence shown here is derived from an EMBL/GenBank/DDBJ whole genome shotgun (WGS) entry which is preliminary data.</text>
</comment>
<evidence type="ECO:0000313" key="3">
    <source>
        <dbReference type="Proteomes" id="UP001285441"/>
    </source>
</evidence>
<proteinExistence type="predicted"/>
<feature type="region of interest" description="Disordered" evidence="1">
    <location>
        <begin position="261"/>
        <end position="314"/>
    </location>
</feature>
<name>A0AAE0JZD0_9PEZI</name>